<name>A0A3R5WXD9_9STRA</name>
<dbReference type="RefSeq" id="YP_009550973.1">
    <property type="nucleotide sequence ID" value="NC_040298.1"/>
</dbReference>
<sequence length="173" mass="20291">MNASNQSNSSARRSRFYKKLKRKVFYSNELKKALLISYYEAKTYKTFVDLDLFLYGIISQPESLASRILSLTASRFRNNSLTSKVISSRFQKKNQKYFRQKLLDDKYNKFSAELLNENKQTPWLTPEIKEVLRSATNVALQTRKKIVIVNTKHLLFCLLNKESVCSFLRNLIN</sequence>
<geneLocation type="plastid" evidence="1"/>
<accession>A0A3R5WXD9</accession>
<dbReference type="AlphaFoldDB" id="A0A3R5WXD9"/>
<dbReference type="InterPro" id="IPR036628">
    <property type="entry name" value="Clp_N_dom_sf"/>
</dbReference>
<dbReference type="Gene3D" id="1.10.1780.10">
    <property type="entry name" value="Clp, N-terminal domain"/>
    <property type="match status" value="1"/>
</dbReference>
<dbReference type="EMBL" id="MK281456">
    <property type="protein sequence ID" value="QAA11904.1"/>
    <property type="molecule type" value="Genomic_DNA"/>
</dbReference>
<gene>
    <name evidence="1" type="primary">clpN</name>
</gene>
<organism evidence="1">
    <name type="scientific">Eustigmatophyceae sp. Ndem 8/9T-3m6.8</name>
    <dbReference type="NCBI Taxonomy" id="2506146"/>
    <lineage>
        <taxon>Eukaryota</taxon>
        <taxon>Sar</taxon>
        <taxon>Stramenopiles</taxon>
        <taxon>Ochrophyta</taxon>
        <taxon>Eustigmatophyceae</taxon>
    </lineage>
</organism>
<evidence type="ECO:0000313" key="1">
    <source>
        <dbReference type="EMBL" id="QAA11904.1"/>
    </source>
</evidence>
<proteinExistence type="predicted"/>
<keyword evidence="1" id="KW-0934">Plastid</keyword>
<reference evidence="1" key="1">
    <citation type="journal article" date="2019" name="Genome Biol. Evol.">
        <title>Plastid Genomes and Proteins Illuminate the Evolution of Eustigmatophyte Algae and Their Bacterial Endosymbionts.</title>
        <authorList>
            <person name="Sevcikova T."/>
            <person name="Yurchenko T."/>
            <person name="Fawley K.P."/>
            <person name="Amaral R."/>
            <person name="Strnad H."/>
            <person name="Santos L.M."/>
            <person name="Fawley M.W."/>
            <person name="Elias M."/>
        </authorList>
    </citation>
    <scope>NUCLEOTIDE SEQUENCE</scope>
</reference>
<dbReference type="GeneID" id="38948097"/>
<protein>
    <submittedName>
        <fullName evidence="1">N-domain of Clp chaperone</fullName>
    </submittedName>
</protein>